<feature type="domain" description="U2A'/phosphoprotein 32 family A C-terminal" evidence="4">
    <location>
        <begin position="67"/>
        <end position="85"/>
    </location>
</feature>
<evidence type="ECO:0000313" key="5">
    <source>
        <dbReference type="EMBL" id="KAJ4439846.1"/>
    </source>
</evidence>
<dbReference type="Proteomes" id="UP001148838">
    <property type="component" value="Unassembled WGS sequence"/>
</dbReference>
<evidence type="ECO:0000256" key="3">
    <source>
        <dbReference type="SAM" id="MobiDB-lite"/>
    </source>
</evidence>
<keyword evidence="2" id="KW-0677">Repeat</keyword>
<feature type="compositionally biased region" description="Low complexity" evidence="3">
    <location>
        <begin position="281"/>
        <end position="291"/>
    </location>
</feature>
<dbReference type="InterPro" id="IPR001611">
    <property type="entry name" value="Leu-rich_rpt"/>
</dbReference>
<evidence type="ECO:0000313" key="6">
    <source>
        <dbReference type="Proteomes" id="UP001148838"/>
    </source>
</evidence>
<protein>
    <recommendedName>
        <fullName evidence="4">U2A'/phosphoprotein 32 family A C-terminal domain-containing protein</fullName>
    </recommendedName>
</protein>
<evidence type="ECO:0000259" key="4">
    <source>
        <dbReference type="SMART" id="SM00446"/>
    </source>
</evidence>
<feature type="region of interest" description="Disordered" evidence="3">
    <location>
        <begin position="135"/>
        <end position="236"/>
    </location>
</feature>
<proteinExistence type="predicted"/>
<dbReference type="SUPFAM" id="SSF52058">
    <property type="entry name" value="L domain-like"/>
    <property type="match status" value="1"/>
</dbReference>
<keyword evidence="1" id="KW-0433">Leucine-rich repeat</keyword>
<reference evidence="5 6" key="1">
    <citation type="journal article" date="2022" name="Allergy">
        <title>Genome assembly and annotation of Periplaneta americana reveal a comprehensive cockroach allergen profile.</title>
        <authorList>
            <person name="Wang L."/>
            <person name="Xiong Q."/>
            <person name="Saelim N."/>
            <person name="Wang L."/>
            <person name="Nong W."/>
            <person name="Wan A.T."/>
            <person name="Shi M."/>
            <person name="Liu X."/>
            <person name="Cao Q."/>
            <person name="Hui J.H.L."/>
            <person name="Sookrung N."/>
            <person name="Leung T.F."/>
            <person name="Tungtrongchitr A."/>
            <person name="Tsui S.K.W."/>
        </authorList>
    </citation>
    <scope>NUCLEOTIDE SEQUENCE [LARGE SCALE GENOMIC DNA]</scope>
    <source>
        <strain evidence="5">PWHHKU_190912</strain>
    </source>
</reference>
<dbReference type="InterPro" id="IPR032675">
    <property type="entry name" value="LRR_dom_sf"/>
</dbReference>
<comment type="caution">
    <text evidence="5">The sequence shown here is derived from an EMBL/GenBank/DDBJ whole genome shotgun (WGS) entry which is preliminary data.</text>
</comment>
<accession>A0ABQ8T1I4</accession>
<dbReference type="EMBL" id="JAJSOF020000017">
    <property type="protein sequence ID" value="KAJ4439846.1"/>
    <property type="molecule type" value="Genomic_DNA"/>
</dbReference>
<dbReference type="Pfam" id="PF14580">
    <property type="entry name" value="LRR_9"/>
    <property type="match status" value="1"/>
</dbReference>
<feature type="region of interest" description="Disordered" evidence="3">
    <location>
        <begin position="249"/>
        <end position="331"/>
    </location>
</feature>
<dbReference type="SMART" id="SM00446">
    <property type="entry name" value="LRRcap"/>
    <property type="match status" value="1"/>
</dbReference>
<evidence type="ECO:0000256" key="2">
    <source>
        <dbReference type="ARBA" id="ARBA00022737"/>
    </source>
</evidence>
<feature type="compositionally biased region" description="Polar residues" evidence="3">
    <location>
        <begin position="305"/>
        <end position="322"/>
    </location>
</feature>
<feature type="compositionally biased region" description="Polar residues" evidence="3">
    <location>
        <begin position="218"/>
        <end position="233"/>
    </location>
</feature>
<evidence type="ECO:0000256" key="1">
    <source>
        <dbReference type="ARBA" id="ARBA00022614"/>
    </source>
</evidence>
<sequence>MQSRHAVIINNSDVNKIGSLSDFQFCRNLQELYVRKNNIQDLNQVLYLQDLPRLKSLWLEENPCADTDQYRLTVLRALPNLQKLDNIVVQPEEVQDAMRKGRELVHPEELQEQQWASGSSSPAQHEVRTEDYYYEDYEESERPAPRTPNVGQRSPPRRHVTNDREVDTTEGRRHSGMIHDEDQHGYYENDRRNANYETDPPMYTRQHSGPYSSPYERSPTSTNSQPEEVSPSESIKDEISCSMAMSSSMPLMKDVSPGGEEMHRSSSGGGRCCHVGQAVCDSSSDGSASSSQYGGRNGRGEEQHFSTQQRVSSSDKGLSNSRPPYPRRPVTRSSNILSAVLCLIKELDYPNLEVVEMAVRSRMDEL</sequence>
<feature type="compositionally biased region" description="Polar residues" evidence="3">
    <location>
        <begin position="112"/>
        <end position="123"/>
    </location>
</feature>
<gene>
    <name evidence="5" type="ORF">ANN_07974</name>
</gene>
<dbReference type="Gene3D" id="3.80.10.10">
    <property type="entry name" value="Ribonuclease Inhibitor"/>
    <property type="match status" value="1"/>
</dbReference>
<organism evidence="5 6">
    <name type="scientific">Periplaneta americana</name>
    <name type="common">American cockroach</name>
    <name type="synonym">Blatta americana</name>
    <dbReference type="NCBI Taxonomy" id="6978"/>
    <lineage>
        <taxon>Eukaryota</taxon>
        <taxon>Metazoa</taxon>
        <taxon>Ecdysozoa</taxon>
        <taxon>Arthropoda</taxon>
        <taxon>Hexapoda</taxon>
        <taxon>Insecta</taxon>
        <taxon>Pterygota</taxon>
        <taxon>Neoptera</taxon>
        <taxon>Polyneoptera</taxon>
        <taxon>Dictyoptera</taxon>
        <taxon>Blattodea</taxon>
        <taxon>Blattoidea</taxon>
        <taxon>Blattidae</taxon>
        <taxon>Blattinae</taxon>
        <taxon>Periplaneta</taxon>
    </lineage>
</organism>
<dbReference type="PANTHER" id="PTHR18849">
    <property type="entry name" value="LEUCINE RICH REPEAT PROTEIN"/>
    <property type="match status" value="1"/>
</dbReference>
<feature type="region of interest" description="Disordered" evidence="3">
    <location>
        <begin position="108"/>
        <end position="127"/>
    </location>
</feature>
<name>A0ABQ8T1I4_PERAM</name>
<dbReference type="PANTHER" id="PTHR18849:SF0">
    <property type="entry name" value="CILIA- AND FLAGELLA-ASSOCIATED PROTEIN 410-RELATED"/>
    <property type="match status" value="1"/>
</dbReference>
<keyword evidence="6" id="KW-1185">Reference proteome</keyword>
<dbReference type="InterPro" id="IPR003603">
    <property type="entry name" value="U2A'_phosphoprotein32A_C"/>
</dbReference>
<dbReference type="PROSITE" id="PS51450">
    <property type="entry name" value="LRR"/>
    <property type="match status" value="1"/>
</dbReference>
<feature type="compositionally biased region" description="Basic and acidic residues" evidence="3">
    <location>
        <begin position="160"/>
        <end position="194"/>
    </location>
</feature>